<dbReference type="PANTHER" id="PTHR22939">
    <property type="entry name" value="SERINE PROTEASE FAMILY S1C HTRA-RELATED"/>
    <property type="match status" value="1"/>
</dbReference>
<evidence type="ECO:0000313" key="4">
    <source>
        <dbReference type="EMBL" id="MBB5065644.1"/>
    </source>
</evidence>
<dbReference type="RefSeq" id="WP_184258512.1">
    <property type="nucleotide sequence ID" value="NZ_JACHIO010000018.1"/>
</dbReference>
<dbReference type="CDD" id="cd06779">
    <property type="entry name" value="cpPDZ_Deg_HtrA-like"/>
    <property type="match status" value="1"/>
</dbReference>
<dbReference type="SMART" id="SM00228">
    <property type="entry name" value="PDZ"/>
    <property type="match status" value="2"/>
</dbReference>
<keyword evidence="4" id="KW-0645">Protease</keyword>
<protein>
    <submittedName>
        <fullName evidence="4">S1-C subfamily serine protease</fullName>
    </submittedName>
</protein>
<accession>A0A7W8EBJ7</accession>
<dbReference type="EMBL" id="JACHIO010000018">
    <property type="protein sequence ID" value="MBB5065644.1"/>
    <property type="molecule type" value="Genomic_DNA"/>
</dbReference>
<dbReference type="Gene3D" id="2.30.42.10">
    <property type="match status" value="2"/>
</dbReference>
<dbReference type="GO" id="GO:0006515">
    <property type="term" value="P:protein quality control for misfolded or incompletely synthesized proteins"/>
    <property type="evidence" value="ECO:0007669"/>
    <property type="project" value="TreeGrafter"/>
</dbReference>
<dbReference type="InterPro" id="IPR036034">
    <property type="entry name" value="PDZ_sf"/>
</dbReference>
<dbReference type="GO" id="GO:0008233">
    <property type="term" value="F:peptidase activity"/>
    <property type="evidence" value="ECO:0007669"/>
    <property type="project" value="UniProtKB-KW"/>
</dbReference>
<dbReference type="GO" id="GO:0042597">
    <property type="term" value="C:periplasmic space"/>
    <property type="evidence" value="ECO:0007669"/>
    <property type="project" value="TreeGrafter"/>
</dbReference>
<dbReference type="Proteomes" id="UP000584867">
    <property type="component" value="Unassembled WGS sequence"/>
</dbReference>
<comment type="similarity">
    <text evidence="1">Belongs to the peptidase S1C family.</text>
</comment>
<dbReference type="AlphaFoldDB" id="A0A7W8EBJ7"/>
<dbReference type="InterPro" id="IPR001478">
    <property type="entry name" value="PDZ"/>
</dbReference>
<dbReference type="Pfam" id="PF13180">
    <property type="entry name" value="PDZ_2"/>
    <property type="match status" value="2"/>
</dbReference>
<sequence>MPESLQLELVRLSLSPQNRGGQPFVFSRRGGALSCLLALTLTFTVAPRLLALTSQQLRGTVGGHEHVAGYLGVGFHDITDDQVAALHLQKGRGAEIILVDHDGPAGKAGLQPHDIVVQINGQPIEGAEVLRRIIRDAGAGTAIGLSVVREGHPVSLIVQLADRDEVARRAWQEHMIASDAPTDDTVDSSVDGNTADSAPRSAHTQGFIGSMLHIGPYTGVALEAMEPQLAGFFGAPHGVGLLVHTVEPNSPAAVAGLRAGDVVLRADSVAMISTAAWAKHLHLSKGRPIALTVLRDKREQTLILIPDSKKRSAVVIPQLFDEPVVVVSYLR</sequence>
<evidence type="ECO:0000256" key="1">
    <source>
        <dbReference type="ARBA" id="ARBA00010541"/>
    </source>
</evidence>
<feature type="region of interest" description="Disordered" evidence="2">
    <location>
        <begin position="178"/>
        <end position="202"/>
    </location>
</feature>
<organism evidence="4 5">
    <name type="scientific">Granulicella mallensis</name>
    <dbReference type="NCBI Taxonomy" id="940614"/>
    <lineage>
        <taxon>Bacteria</taxon>
        <taxon>Pseudomonadati</taxon>
        <taxon>Acidobacteriota</taxon>
        <taxon>Terriglobia</taxon>
        <taxon>Terriglobales</taxon>
        <taxon>Acidobacteriaceae</taxon>
        <taxon>Granulicella</taxon>
    </lineage>
</organism>
<dbReference type="SUPFAM" id="SSF50156">
    <property type="entry name" value="PDZ domain-like"/>
    <property type="match status" value="2"/>
</dbReference>
<name>A0A7W8EBJ7_9BACT</name>
<keyword evidence="4" id="KW-0378">Hydrolase</keyword>
<feature type="domain" description="PDZ" evidence="3">
    <location>
        <begin position="60"/>
        <end position="151"/>
    </location>
</feature>
<reference evidence="4 5" key="1">
    <citation type="submission" date="2020-08" db="EMBL/GenBank/DDBJ databases">
        <title>Genomic Encyclopedia of Type Strains, Phase IV (KMG-V): Genome sequencing to study the core and pangenomes of soil and plant-associated prokaryotes.</title>
        <authorList>
            <person name="Whitman W."/>
        </authorList>
    </citation>
    <scope>NUCLEOTIDE SEQUENCE [LARGE SCALE GENOMIC DNA]</scope>
    <source>
        <strain evidence="4 5">X5P3</strain>
    </source>
</reference>
<evidence type="ECO:0000256" key="2">
    <source>
        <dbReference type="SAM" id="MobiDB-lite"/>
    </source>
</evidence>
<feature type="compositionally biased region" description="Polar residues" evidence="2">
    <location>
        <begin position="187"/>
        <end position="196"/>
    </location>
</feature>
<feature type="domain" description="PDZ" evidence="3">
    <location>
        <begin position="215"/>
        <end position="297"/>
    </location>
</feature>
<gene>
    <name evidence="4" type="ORF">HDF15_004013</name>
</gene>
<evidence type="ECO:0000259" key="3">
    <source>
        <dbReference type="PROSITE" id="PS50106"/>
    </source>
</evidence>
<proteinExistence type="inferred from homology"/>
<comment type="caution">
    <text evidence="4">The sequence shown here is derived from an EMBL/GenBank/DDBJ whole genome shotgun (WGS) entry which is preliminary data.</text>
</comment>
<evidence type="ECO:0000313" key="5">
    <source>
        <dbReference type="Proteomes" id="UP000584867"/>
    </source>
</evidence>
<dbReference type="PROSITE" id="PS50106">
    <property type="entry name" value="PDZ"/>
    <property type="match status" value="2"/>
</dbReference>
<dbReference type="PANTHER" id="PTHR22939:SF129">
    <property type="entry name" value="SERINE PROTEASE HTRA2, MITOCHONDRIAL"/>
    <property type="match status" value="1"/>
</dbReference>